<proteinExistence type="inferred from homology"/>
<keyword evidence="4" id="KW-1185">Reference proteome</keyword>
<dbReference type="OrthoDB" id="9789398at2"/>
<dbReference type="InterPro" id="IPR002347">
    <property type="entry name" value="SDR_fam"/>
</dbReference>
<dbReference type="InterPro" id="IPR020904">
    <property type="entry name" value="Sc_DH/Rdtase_CS"/>
</dbReference>
<evidence type="ECO:0000313" key="4">
    <source>
        <dbReference type="Proteomes" id="UP000184520"/>
    </source>
</evidence>
<dbReference type="AlphaFoldDB" id="A0A1M5EIX2"/>
<organism evidence="3 4">
    <name type="scientific">Marisediminitalea aggregata</name>
    <dbReference type="NCBI Taxonomy" id="634436"/>
    <lineage>
        <taxon>Bacteria</taxon>
        <taxon>Pseudomonadati</taxon>
        <taxon>Pseudomonadota</taxon>
        <taxon>Gammaproteobacteria</taxon>
        <taxon>Alteromonadales</taxon>
        <taxon>Alteromonadaceae</taxon>
        <taxon>Marisediminitalea</taxon>
    </lineage>
</organism>
<dbReference type="PANTHER" id="PTHR24321">
    <property type="entry name" value="DEHYDROGENASES, SHORT CHAIN"/>
    <property type="match status" value="1"/>
</dbReference>
<protein>
    <submittedName>
        <fullName evidence="3">NAD(P)-dependent dehydrogenase, short-chain alcohol dehydrogenase family</fullName>
    </submittedName>
</protein>
<accession>A0A1M5EIX2</accession>
<dbReference type="CDD" id="cd05233">
    <property type="entry name" value="SDR_c"/>
    <property type="match status" value="1"/>
</dbReference>
<dbReference type="PRINTS" id="PR00080">
    <property type="entry name" value="SDRFAMILY"/>
</dbReference>
<comment type="similarity">
    <text evidence="1">Belongs to the short-chain dehydrogenases/reductases (SDR) family.</text>
</comment>
<name>A0A1M5EIX2_9ALTE</name>
<evidence type="ECO:0000256" key="2">
    <source>
        <dbReference type="ARBA" id="ARBA00023002"/>
    </source>
</evidence>
<dbReference type="PROSITE" id="PS00061">
    <property type="entry name" value="ADH_SHORT"/>
    <property type="match status" value="1"/>
</dbReference>
<dbReference type="FunFam" id="3.40.50.720:FF:000084">
    <property type="entry name" value="Short-chain dehydrogenase reductase"/>
    <property type="match status" value="1"/>
</dbReference>
<dbReference type="GO" id="GO:0016491">
    <property type="term" value="F:oxidoreductase activity"/>
    <property type="evidence" value="ECO:0007669"/>
    <property type="project" value="UniProtKB-KW"/>
</dbReference>
<dbReference type="Pfam" id="PF13561">
    <property type="entry name" value="adh_short_C2"/>
    <property type="match status" value="1"/>
</dbReference>
<dbReference type="SUPFAM" id="SSF51735">
    <property type="entry name" value="NAD(P)-binding Rossmann-fold domains"/>
    <property type="match status" value="1"/>
</dbReference>
<dbReference type="PANTHER" id="PTHR24321:SF8">
    <property type="entry name" value="ESTRADIOL 17-BETA-DEHYDROGENASE 8-RELATED"/>
    <property type="match status" value="1"/>
</dbReference>
<dbReference type="RefSeq" id="WP_073317066.1">
    <property type="nucleotide sequence ID" value="NZ_FQWD01000001.1"/>
</dbReference>
<dbReference type="PRINTS" id="PR00081">
    <property type="entry name" value="GDHRDH"/>
</dbReference>
<gene>
    <name evidence="3" type="ORF">SAMN05216361_0415</name>
</gene>
<dbReference type="Proteomes" id="UP000184520">
    <property type="component" value="Unassembled WGS sequence"/>
</dbReference>
<dbReference type="EMBL" id="FQWD01000001">
    <property type="protein sequence ID" value="SHF79189.1"/>
    <property type="molecule type" value="Genomic_DNA"/>
</dbReference>
<sequence>MIQSSDTNAQYPSLRGKSVFITGGGTGIGEVMVEQFSAQGAKVCFVDVNREKSQALVERVSQRYGADVLFIECDIRDIACLERAIAKAGEVNGDVSVLVNNAADDTRHELEDVDEDYWQDRIDVNLRPSFFAAKAVVEQMRRGGGGSIINVGSVSWRQKQTCMPVYTTAKAAIDGLTRTLAAKLGADKIRVNTLVPGWVMTERQMTRWASPDIVEEVQQAQCIHETLLPIDIARAALFMASDDSKMMTAQTLIIDAGWV</sequence>
<dbReference type="STRING" id="634436.SAMN05216361_0415"/>
<dbReference type="Gene3D" id="3.40.50.720">
    <property type="entry name" value="NAD(P)-binding Rossmann-like Domain"/>
    <property type="match status" value="1"/>
</dbReference>
<dbReference type="InterPro" id="IPR036291">
    <property type="entry name" value="NAD(P)-bd_dom_sf"/>
</dbReference>
<reference evidence="4" key="1">
    <citation type="submission" date="2016-11" db="EMBL/GenBank/DDBJ databases">
        <authorList>
            <person name="Varghese N."/>
            <person name="Submissions S."/>
        </authorList>
    </citation>
    <scope>NUCLEOTIDE SEQUENCE [LARGE SCALE GENOMIC DNA]</scope>
    <source>
        <strain evidence="4">CGMCC 1.8995</strain>
    </source>
</reference>
<evidence type="ECO:0000313" key="3">
    <source>
        <dbReference type="EMBL" id="SHF79189.1"/>
    </source>
</evidence>
<keyword evidence="2" id="KW-0560">Oxidoreductase</keyword>
<evidence type="ECO:0000256" key="1">
    <source>
        <dbReference type="ARBA" id="ARBA00006484"/>
    </source>
</evidence>